<comment type="subcellular location">
    <subcellularLocation>
        <location evidence="1 8">Cell membrane</location>
        <topology evidence="1 8">Multi-pass membrane protein</topology>
    </subcellularLocation>
</comment>
<dbReference type="InterPro" id="IPR035906">
    <property type="entry name" value="MetI-like_sf"/>
</dbReference>
<sequence>MSLAAIPSRETNAASEGRRSAALLERFTPLMLLTPALAIAVVFFGLPALTMLRMSFNLHVDQRLFVPGLTFDHYGEIVSNPLFRGAVWTTIRLALIASLVTVMLGYCFAMLTWLKPRRWRLYLMGLALAPMLVSEISIIFGWWMFFPKNGLLSYALVSTGIVHEKISLMYTEFAALVGLTYLSLPFCFFILLSVFDGIDRRLLESSADLGAGPFTAFREILLPLTRGGVLAAFSQCFIWTMGTYATPTALGPDALWTMGLLVQEQMLSKHNWPLASAFAMLLVAIIAMVMFVARSLSTRRIDYHD</sequence>
<keyword evidence="5 8" id="KW-0812">Transmembrane</keyword>
<feature type="transmembrane region" description="Helical" evidence="8">
    <location>
        <begin position="121"/>
        <end position="145"/>
    </location>
</feature>
<evidence type="ECO:0000256" key="5">
    <source>
        <dbReference type="ARBA" id="ARBA00022692"/>
    </source>
</evidence>
<dbReference type="Proteomes" id="UP001152178">
    <property type="component" value="Unassembled WGS sequence"/>
</dbReference>
<proteinExistence type="inferred from homology"/>
<reference evidence="10" key="1">
    <citation type="submission" date="2022-11" db="EMBL/GenBank/DDBJ databases">
        <authorList>
            <person name="Coimbra C."/>
        </authorList>
    </citation>
    <scope>NUCLEOTIDE SEQUENCE</scope>
    <source>
        <strain evidence="10">Jales19</strain>
    </source>
</reference>
<dbReference type="Pfam" id="PF00528">
    <property type="entry name" value="BPD_transp_1"/>
    <property type="match status" value="1"/>
</dbReference>
<evidence type="ECO:0000256" key="3">
    <source>
        <dbReference type="ARBA" id="ARBA00022448"/>
    </source>
</evidence>
<feature type="transmembrane region" description="Helical" evidence="8">
    <location>
        <begin position="27"/>
        <end position="49"/>
    </location>
</feature>
<evidence type="ECO:0000313" key="10">
    <source>
        <dbReference type="EMBL" id="MCZ8548355.1"/>
    </source>
</evidence>
<dbReference type="EMBL" id="JAPFQA010000025">
    <property type="protein sequence ID" value="MCZ8548355.1"/>
    <property type="molecule type" value="Genomic_DNA"/>
</dbReference>
<protein>
    <submittedName>
        <fullName evidence="10">ABC transporter permease</fullName>
    </submittedName>
</protein>
<name>A0ABT4R3E6_9HYPH</name>
<evidence type="ECO:0000259" key="9">
    <source>
        <dbReference type="PROSITE" id="PS50928"/>
    </source>
</evidence>
<evidence type="ECO:0000256" key="7">
    <source>
        <dbReference type="ARBA" id="ARBA00023136"/>
    </source>
</evidence>
<dbReference type="PROSITE" id="PS50928">
    <property type="entry name" value="ABC_TM1"/>
    <property type="match status" value="1"/>
</dbReference>
<feature type="transmembrane region" description="Helical" evidence="8">
    <location>
        <begin position="173"/>
        <end position="195"/>
    </location>
</feature>
<keyword evidence="11" id="KW-1185">Reference proteome</keyword>
<keyword evidence="6 8" id="KW-1133">Transmembrane helix</keyword>
<dbReference type="CDD" id="cd06261">
    <property type="entry name" value="TM_PBP2"/>
    <property type="match status" value="1"/>
</dbReference>
<gene>
    <name evidence="10" type="ORF">OOJ09_29655</name>
</gene>
<accession>A0ABT4R3E6</accession>
<evidence type="ECO:0000256" key="8">
    <source>
        <dbReference type="RuleBase" id="RU363032"/>
    </source>
</evidence>
<dbReference type="InterPro" id="IPR000515">
    <property type="entry name" value="MetI-like"/>
</dbReference>
<dbReference type="PANTHER" id="PTHR42929">
    <property type="entry name" value="INNER MEMBRANE ABC TRANSPORTER PERMEASE PROTEIN YDCU-RELATED-RELATED"/>
    <property type="match status" value="1"/>
</dbReference>
<feature type="transmembrane region" description="Helical" evidence="8">
    <location>
        <begin position="228"/>
        <end position="250"/>
    </location>
</feature>
<keyword evidence="4" id="KW-1003">Cell membrane</keyword>
<dbReference type="PANTHER" id="PTHR42929:SF1">
    <property type="entry name" value="INNER MEMBRANE ABC TRANSPORTER PERMEASE PROTEIN YDCU-RELATED"/>
    <property type="match status" value="1"/>
</dbReference>
<comment type="caution">
    <text evidence="10">The sequence shown here is derived from an EMBL/GenBank/DDBJ whole genome shotgun (WGS) entry which is preliminary data.</text>
</comment>
<evidence type="ECO:0000256" key="2">
    <source>
        <dbReference type="ARBA" id="ARBA00007069"/>
    </source>
</evidence>
<evidence type="ECO:0000313" key="11">
    <source>
        <dbReference type="Proteomes" id="UP001152178"/>
    </source>
</evidence>
<feature type="transmembrane region" description="Helical" evidence="8">
    <location>
        <begin position="270"/>
        <end position="293"/>
    </location>
</feature>
<keyword evidence="7 8" id="KW-0472">Membrane</keyword>
<evidence type="ECO:0000256" key="1">
    <source>
        <dbReference type="ARBA" id="ARBA00004651"/>
    </source>
</evidence>
<comment type="similarity">
    <text evidence="2">Belongs to the binding-protein-dependent transport system permease family. CysTW subfamily.</text>
</comment>
<keyword evidence="3 8" id="KW-0813">Transport</keyword>
<organism evidence="10 11">
    <name type="scientific">Mesorhizobium qingshengii</name>
    <dbReference type="NCBI Taxonomy" id="1165689"/>
    <lineage>
        <taxon>Bacteria</taxon>
        <taxon>Pseudomonadati</taxon>
        <taxon>Pseudomonadota</taxon>
        <taxon>Alphaproteobacteria</taxon>
        <taxon>Hyphomicrobiales</taxon>
        <taxon>Phyllobacteriaceae</taxon>
        <taxon>Mesorhizobium</taxon>
    </lineage>
</organism>
<dbReference type="Gene3D" id="1.10.3720.10">
    <property type="entry name" value="MetI-like"/>
    <property type="match status" value="1"/>
</dbReference>
<evidence type="ECO:0000256" key="4">
    <source>
        <dbReference type="ARBA" id="ARBA00022475"/>
    </source>
</evidence>
<evidence type="ECO:0000256" key="6">
    <source>
        <dbReference type="ARBA" id="ARBA00022989"/>
    </source>
</evidence>
<dbReference type="RefSeq" id="WP_269908609.1">
    <property type="nucleotide sequence ID" value="NZ_JAPFQA010000025.1"/>
</dbReference>
<feature type="transmembrane region" description="Helical" evidence="8">
    <location>
        <begin position="91"/>
        <end position="114"/>
    </location>
</feature>
<feature type="domain" description="ABC transmembrane type-1" evidence="9">
    <location>
        <begin position="87"/>
        <end position="293"/>
    </location>
</feature>
<dbReference type="SUPFAM" id="SSF161098">
    <property type="entry name" value="MetI-like"/>
    <property type="match status" value="1"/>
</dbReference>